<dbReference type="PANTHER" id="PTHR15337:SF11">
    <property type="entry name" value="THIOREDOXIN DOMAIN-CONTAINING PROTEIN"/>
    <property type="match status" value="1"/>
</dbReference>
<dbReference type="Pfam" id="PF13098">
    <property type="entry name" value="Thioredoxin_2"/>
    <property type="match status" value="1"/>
</dbReference>
<reference evidence="3" key="1">
    <citation type="submission" date="2016-10" db="EMBL/GenBank/DDBJ databases">
        <title>Sequence of Gallionella enrichment culture.</title>
        <authorList>
            <person name="Poehlein A."/>
            <person name="Muehling M."/>
            <person name="Daniel R."/>
        </authorList>
    </citation>
    <scope>NUCLEOTIDE SEQUENCE</scope>
</reference>
<proteinExistence type="predicted"/>
<dbReference type="PANTHER" id="PTHR15337">
    <property type="entry name" value="ANTERIOR GRADIENT PROTEIN-RELATED"/>
    <property type="match status" value="1"/>
</dbReference>
<evidence type="ECO:0000259" key="2">
    <source>
        <dbReference type="PROSITE" id="PS51352"/>
    </source>
</evidence>
<dbReference type="InterPro" id="IPR051099">
    <property type="entry name" value="AGR/TXD"/>
</dbReference>
<keyword evidence="1" id="KW-0732">Signal</keyword>
<dbReference type="InterPro" id="IPR012336">
    <property type="entry name" value="Thioredoxin-like_fold"/>
</dbReference>
<sequence>MKNILFITLFLGLVIYVVAANIPATVSSEGIHFYEGSFSEVLKKAKEENKPVFVDVSASWCGYCKKLKRNAFSDKQVGSYFNEHFINISIDGEKGEGPVVAQQYNVQAYPTLFVIDKDGKVILYSSGYMASGDLLKFGETAFKKIN</sequence>
<accession>A0A1J5SXK9</accession>
<dbReference type="AlphaFoldDB" id="A0A1J5SXK9"/>
<comment type="caution">
    <text evidence="3">The sequence shown here is derived from an EMBL/GenBank/DDBJ whole genome shotgun (WGS) entry which is preliminary data.</text>
</comment>
<evidence type="ECO:0000256" key="1">
    <source>
        <dbReference type="ARBA" id="ARBA00022729"/>
    </source>
</evidence>
<name>A0A1J5SXK9_9ZZZZ</name>
<dbReference type="SUPFAM" id="SSF52833">
    <property type="entry name" value="Thioredoxin-like"/>
    <property type="match status" value="1"/>
</dbReference>
<dbReference type="InterPro" id="IPR013766">
    <property type="entry name" value="Thioredoxin_domain"/>
</dbReference>
<dbReference type="Gene3D" id="3.40.30.10">
    <property type="entry name" value="Glutaredoxin"/>
    <property type="match status" value="1"/>
</dbReference>
<gene>
    <name evidence="3" type="ORF">GALL_56580</name>
</gene>
<feature type="domain" description="Thioredoxin" evidence="2">
    <location>
        <begin position="13"/>
        <end position="143"/>
    </location>
</feature>
<dbReference type="InterPro" id="IPR036249">
    <property type="entry name" value="Thioredoxin-like_sf"/>
</dbReference>
<evidence type="ECO:0000313" key="3">
    <source>
        <dbReference type="EMBL" id="OIR13273.1"/>
    </source>
</evidence>
<protein>
    <submittedName>
        <fullName evidence="3">Thioredoxin-like protein</fullName>
    </submittedName>
</protein>
<dbReference type="EMBL" id="MLJW01000015">
    <property type="protein sequence ID" value="OIR13273.1"/>
    <property type="molecule type" value="Genomic_DNA"/>
</dbReference>
<dbReference type="PROSITE" id="PS51352">
    <property type="entry name" value="THIOREDOXIN_2"/>
    <property type="match status" value="1"/>
</dbReference>
<organism evidence="3">
    <name type="scientific">mine drainage metagenome</name>
    <dbReference type="NCBI Taxonomy" id="410659"/>
    <lineage>
        <taxon>unclassified sequences</taxon>
        <taxon>metagenomes</taxon>
        <taxon>ecological metagenomes</taxon>
    </lineage>
</organism>